<reference evidence="3" key="1">
    <citation type="submission" date="2010-11" db="EMBL/GenBank/DDBJ databases">
        <title>The complete genome of Mahella australiensis DSM 15567.</title>
        <authorList>
            <consortium name="US DOE Joint Genome Institute (JGI-PGF)"/>
            <person name="Lucas S."/>
            <person name="Copeland A."/>
            <person name="Lapidus A."/>
            <person name="Bruce D."/>
            <person name="Goodwin L."/>
            <person name="Pitluck S."/>
            <person name="Kyrpides N."/>
            <person name="Mavromatis K."/>
            <person name="Pagani I."/>
            <person name="Ivanova N."/>
            <person name="Teshima H."/>
            <person name="Brettin T."/>
            <person name="Detter J.C."/>
            <person name="Han C."/>
            <person name="Tapia R."/>
            <person name="Land M."/>
            <person name="Hauser L."/>
            <person name="Markowitz V."/>
            <person name="Cheng J.-F."/>
            <person name="Hugenholtz P."/>
            <person name="Woyke T."/>
            <person name="Wu D."/>
            <person name="Spring S."/>
            <person name="Pukall R."/>
            <person name="Steenblock K."/>
            <person name="Schneider S."/>
            <person name="Klenk H.-P."/>
            <person name="Eisen J.A."/>
        </authorList>
    </citation>
    <scope>NUCLEOTIDE SEQUENCE [LARGE SCALE GENOMIC DNA]</scope>
    <source>
        <strain evidence="3">DSM 15567 / CIP 107919 / 50-1 BON</strain>
    </source>
</reference>
<dbReference type="HOGENOM" id="CLU_040895_0_0_9"/>
<keyword evidence="1" id="KW-1133">Transmembrane helix</keyword>
<dbReference type="KEGG" id="mas:Mahau_1968"/>
<dbReference type="NCBIfam" id="TIGR02867">
    <property type="entry name" value="spore_II_P"/>
    <property type="match status" value="1"/>
</dbReference>
<keyword evidence="1" id="KW-0812">Transmembrane</keyword>
<dbReference type="eggNOG" id="COG1249">
    <property type="taxonomic scope" value="Bacteria"/>
</dbReference>
<gene>
    <name evidence="2" type="ordered locus">Mahau_1968</name>
</gene>
<evidence type="ECO:0000313" key="3">
    <source>
        <dbReference type="Proteomes" id="UP000008457"/>
    </source>
</evidence>
<feature type="transmembrane region" description="Helical" evidence="1">
    <location>
        <begin position="329"/>
        <end position="346"/>
    </location>
</feature>
<evidence type="ECO:0000256" key="1">
    <source>
        <dbReference type="SAM" id="Phobius"/>
    </source>
</evidence>
<dbReference type="Pfam" id="PF07454">
    <property type="entry name" value="SpoIIP"/>
    <property type="match status" value="1"/>
</dbReference>
<keyword evidence="3" id="KW-1185">Reference proteome</keyword>
<accession>F4A205</accession>
<sequence length="370" mass="41208">MKINKLVVSVLICLSLVIGNIQMLVKADDWYGEEEKYFTIYDQDDKELFMIAWDVSKDDEYLSSDNKRYRIISVDQQNHTAKAEYIETITLPDVDVSMIDDVEAVMAQQGDDKKIAMYCTHSDESYIPSDGTSSKPEKGGIYDVAEAFKAGLEKHGVKVNLDETSHVPHDAGAYRRSRRTALQLIRKTQPAATFDIHRDAVPHTQYVTTVAGENAAKVRIVIGRRNPNRKANEALAYKIKALADKTYPGMVKDIYYGKGDYNQDLSPRSLLFEFGTYDHTKERAENSAKIFANVVSTAIFGGSVKSPETGQTAKTKPAQKSDAGTGSGIIWWIVGIAVVGGIFLFVSSGSKEMFSKIKNNWTSFLGRNKK</sequence>
<dbReference type="RefSeq" id="WP_013781572.1">
    <property type="nucleotide sequence ID" value="NC_015520.1"/>
</dbReference>
<dbReference type="STRING" id="697281.Mahau_1968"/>
<dbReference type="EMBL" id="CP002360">
    <property type="protein sequence ID" value="AEE97144.1"/>
    <property type="molecule type" value="Genomic_DNA"/>
</dbReference>
<reference evidence="2 3" key="2">
    <citation type="journal article" date="2011" name="Stand. Genomic Sci.">
        <title>Complete genome sequence of Mahella australiensis type strain (50-1 BON).</title>
        <authorList>
            <person name="Sikorski J."/>
            <person name="Teshima H."/>
            <person name="Nolan M."/>
            <person name="Lucas S."/>
            <person name="Hammon N."/>
            <person name="Deshpande S."/>
            <person name="Cheng J.F."/>
            <person name="Pitluck S."/>
            <person name="Liolios K."/>
            <person name="Pagani I."/>
            <person name="Ivanova N."/>
            <person name="Huntemann M."/>
            <person name="Mavromatis K."/>
            <person name="Ovchinikova G."/>
            <person name="Pati A."/>
            <person name="Tapia R."/>
            <person name="Han C."/>
            <person name="Goodwin L."/>
            <person name="Chen A."/>
            <person name="Palaniappan K."/>
            <person name="Land M."/>
            <person name="Hauser L."/>
            <person name="Ngatchou-Djao O.D."/>
            <person name="Rohde M."/>
            <person name="Pukall R."/>
            <person name="Spring S."/>
            <person name="Abt B."/>
            <person name="Goker M."/>
            <person name="Detter J.C."/>
            <person name="Woyke T."/>
            <person name="Bristow J."/>
            <person name="Markowitz V."/>
            <person name="Hugenholtz P."/>
            <person name="Eisen J.A."/>
            <person name="Kyrpides N.C."/>
            <person name="Klenk H.P."/>
            <person name="Lapidus A."/>
        </authorList>
    </citation>
    <scope>NUCLEOTIDE SEQUENCE [LARGE SCALE GENOMIC DNA]</scope>
    <source>
        <strain evidence="3">DSM 15567 / CIP 107919 / 50-1 BON</strain>
    </source>
</reference>
<dbReference type="AlphaFoldDB" id="F4A205"/>
<evidence type="ECO:0000313" key="2">
    <source>
        <dbReference type="EMBL" id="AEE97144.1"/>
    </source>
</evidence>
<proteinExistence type="predicted"/>
<organism evidence="2 3">
    <name type="scientific">Mahella australiensis (strain DSM 15567 / CIP 107919 / 50-1 BON)</name>
    <dbReference type="NCBI Taxonomy" id="697281"/>
    <lineage>
        <taxon>Bacteria</taxon>
        <taxon>Bacillati</taxon>
        <taxon>Bacillota</taxon>
        <taxon>Clostridia</taxon>
        <taxon>Thermoanaerobacterales</taxon>
        <taxon>Thermoanaerobacterales Family IV. Incertae Sedis</taxon>
        <taxon>Mahella</taxon>
    </lineage>
</organism>
<keyword evidence="1" id="KW-0472">Membrane</keyword>
<dbReference type="InterPro" id="IPR010897">
    <property type="entry name" value="Spore_II_P"/>
</dbReference>
<name>F4A205_MAHA5</name>
<dbReference type="Proteomes" id="UP000008457">
    <property type="component" value="Chromosome"/>
</dbReference>
<protein>
    <submittedName>
        <fullName evidence="2">Stage II sporulation protein P</fullName>
    </submittedName>
</protein>